<feature type="compositionally biased region" description="Basic and acidic residues" evidence="3">
    <location>
        <begin position="18"/>
        <end position="40"/>
    </location>
</feature>
<dbReference type="Pfam" id="PF13563">
    <property type="entry name" value="2_5_RNA_ligase2"/>
    <property type="match status" value="1"/>
</dbReference>
<proteinExistence type="inferred from homology"/>
<dbReference type="Proteomes" id="UP001595748">
    <property type="component" value="Unassembled WGS sequence"/>
</dbReference>
<feature type="short sequence motif" description="HXTX 2" evidence="2">
    <location>
        <begin position="218"/>
        <end position="221"/>
    </location>
</feature>
<keyword evidence="5" id="KW-1185">Reference proteome</keyword>
<comment type="similarity">
    <text evidence="2">Belongs to the 2H phosphoesterase superfamily. ThpR family.</text>
</comment>
<evidence type="ECO:0000256" key="1">
    <source>
        <dbReference type="ARBA" id="ARBA00022801"/>
    </source>
</evidence>
<dbReference type="InterPro" id="IPR009097">
    <property type="entry name" value="Cyclic_Pdiesterase"/>
</dbReference>
<name>A0ABV8ADM6_9DEIO</name>
<evidence type="ECO:0000313" key="5">
    <source>
        <dbReference type="Proteomes" id="UP001595748"/>
    </source>
</evidence>
<sequence length="307" mass="34419">MTKGVKVKRSNRLTAEGVRQKAEGQKNVEGSRGREVEKTAARAARSSHPASPYQKKKTAGKPRDEITAFINRSVKTKPKGENARPPHADEEHTPSTYRLFFALRVPTEIANRLAEVQRKLKGNWRAVNPGQMHITLTYLPAVPPEKIEDLKRLGTRLMQDLPPMRVKLRGTGYFPNEGSPRVWFVKVEAEGLTELAEQLRAGAQELGVQTEDLPFKAHITLARKKGPAPRVPPLILDHLEWTATGGTLYRSILRKTGPIYEPQSTFRFRGEPPLSPAATSPPMKGERNKNKEDETQPEMQDTKEQST</sequence>
<feature type="region of interest" description="Disordered" evidence="3">
    <location>
        <begin position="1"/>
        <end position="94"/>
    </location>
</feature>
<feature type="compositionally biased region" description="Basic and acidic residues" evidence="3">
    <location>
        <begin position="78"/>
        <end position="93"/>
    </location>
</feature>
<comment type="function">
    <text evidence="2">Hydrolyzes RNA 2',3'-cyclic phosphodiester to an RNA 2'-phosphomonoester.</text>
</comment>
<protein>
    <recommendedName>
        <fullName evidence="2">RNA 2',3'-cyclic phosphodiesterase</fullName>
        <shortName evidence="2">RNA 2',3'-CPDase</shortName>
        <ecNumber evidence="2">3.1.4.58</ecNumber>
    </recommendedName>
</protein>
<organism evidence="4 5">
    <name type="scientific">Deinococcus antarcticus</name>
    <dbReference type="NCBI Taxonomy" id="1298767"/>
    <lineage>
        <taxon>Bacteria</taxon>
        <taxon>Thermotogati</taxon>
        <taxon>Deinococcota</taxon>
        <taxon>Deinococci</taxon>
        <taxon>Deinococcales</taxon>
        <taxon>Deinococcaceae</taxon>
        <taxon>Deinococcus</taxon>
    </lineage>
</organism>
<dbReference type="PANTHER" id="PTHR35561:SF1">
    <property type="entry name" value="RNA 2',3'-CYCLIC PHOSPHODIESTERASE"/>
    <property type="match status" value="1"/>
</dbReference>
<gene>
    <name evidence="4" type="primary">thpR</name>
    <name evidence="4" type="ORF">ACFOPQ_17850</name>
</gene>
<dbReference type="SUPFAM" id="SSF55144">
    <property type="entry name" value="LigT-like"/>
    <property type="match status" value="1"/>
</dbReference>
<feature type="region of interest" description="Disordered" evidence="3">
    <location>
        <begin position="263"/>
        <end position="307"/>
    </location>
</feature>
<accession>A0ABV8ADM6</accession>
<dbReference type="PANTHER" id="PTHR35561">
    <property type="entry name" value="RNA 2',3'-CYCLIC PHOSPHODIESTERASE"/>
    <property type="match status" value="1"/>
</dbReference>
<evidence type="ECO:0000256" key="2">
    <source>
        <dbReference type="HAMAP-Rule" id="MF_01940"/>
    </source>
</evidence>
<dbReference type="InterPro" id="IPR004175">
    <property type="entry name" value="RNA_CPDase"/>
</dbReference>
<dbReference type="EC" id="3.1.4.58" evidence="2"/>
<comment type="catalytic activity">
    <reaction evidence="2">
        <text>a 3'-end 2',3'-cyclophospho-ribonucleotide-RNA + H2O = a 3'-end 2'-phospho-ribonucleotide-RNA + H(+)</text>
        <dbReference type="Rhea" id="RHEA:11828"/>
        <dbReference type="Rhea" id="RHEA-COMP:10464"/>
        <dbReference type="Rhea" id="RHEA-COMP:17353"/>
        <dbReference type="ChEBI" id="CHEBI:15377"/>
        <dbReference type="ChEBI" id="CHEBI:15378"/>
        <dbReference type="ChEBI" id="CHEBI:83064"/>
        <dbReference type="ChEBI" id="CHEBI:173113"/>
        <dbReference type="EC" id="3.1.4.58"/>
    </reaction>
</comment>
<feature type="short sequence motif" description="HXTX 1" evidence="2">
    <location>
        <begin position="133"/>
        <end position="136"/>
    </location>
</feature>
<evidence type="ECO:0000313" key="4">
    <source>
        <dbReference type="EMBL" id="MFC3862632.1"/>
    </source>
</evidence>
<dbReference type="HAMAP" id="MF_01940">
    <property type="entry name" value="RNA_CPDase"/>
    <property type="match status" value="1"/>
</dbReference>
<evidence type="ECO:0000256" key="3">
    <source>
        <dbReference type="SAM" id="MobiDB-lite"/>
    </source>
</evidence>
<feature type="compositionally biased region" description="Basic and acidic residues" evidence="3">
    <location>
        <begin position="284"/>
        <end position="307"/>
    </location>
</feature>
<feature type="active site" description="Proton donor" evidence="2">
    <location>
        <position position="133"/>
    </location>
</feature>
<reference evidence="5" key="1">
    <citation type="journal article" date="2019" name="Int. J. Syst. Evol. Microbiol.">
        <title>The Global Catalogue of Microorganisms (GCM) 10K type strain sequencing project: providing services to taxonomists for standard genome sequencing and annotation.</title>
        <authorList>
            <consortium name="The Broad Institute Genomics Platform"/>
            <consortium name="The Broad Institute Genome Sequencing Center for Infectious Disease"/>
            <person name="Wu L."/>
            <person name="Ma J."/>
        </authorList>
    </citation>
    <scope>NUCLEOTIDE SEQUENCE [LARGE SCALE GENOMIC DNA]</scope>
    <source>
        <strain evidence="5">CCTCC AB 2013263</strain>
    </source>
</reference>
<dbReference type="EMBL" id="JBHRZF010000206">
    <property type="protein sequence ID" value="MFC3862632.1"/>
    <property type="molecule type" value="Genomic_DNA"/>
</dbReference>
<keyword evidence="1 2" id="KW-0378">Hydrolase</keyword>
<feature type="compositionally biased region" description="Basic residues" evidence="3">
    <location>
        <begin position="1"/>
        <end position="11"/>
    </location>
</feature>
<feature type="active site" description="Proton acceptor" evidence="2">
    <location>
        <position position="218"/>
    </location>
</feature>
<feature type="compositionally biased region" description="Low complexity" evidence="3">
    <location>
        <begin position="41"/>
        <end position="52"/>
    </location>
</feature>
<dbReference type="RefSeq" id="WP_380080574.1">
    <property type="nucleotide sequence ID" value="NZ_JBHRZF010000206.1"/>
</dbReference>
<comment type="caution">
    <text evidence="4">The sequence shown here is derived from an EMBL/GenBank/DDBJ whole genome shotgun (WGS) entry which is preliminary data.</text>
</comment>
<dbReference type="NCBIfam" id="TIGR02258">
    <property type="entry name" value="2_5_ligase"/>
    <property type="match status" value="1"/>
</dbReference>
<dbReference type="Gene3D" id="3.90.1140.10">
    <property type="entry name" value="Cyclic phosphodiesterase"/>
    <property type="match status" value="1"/>
</dbReference>